<gene>
    <name evidence="1" type="ORF">M8818_000158</name>
</gene>
<protein>
    <submittedName>
        <fullName evidence="1">Uncharacterized protein</fullName>
    </submittedName>
</protein>
<proteinExistence type="predicted"/>
<sequence length="930" mass="104972">MDELSSRKARHFPSRCQRFAEYLRTAEEALGIPTYFTCAFAVPRPISMPCHARVCQRATSRALGPPTTFIWIGDDLCANAFSRFVRASNSACKRYGSNVPGPLEARRRSAKRKMAGLAGSYPGSYDGGFGLPDWGSLLRRNPVKLDWSWLAPRPPEQITPEEATLDTSESPSSVSPKRHSAADTTTDRALTSIANQDPVYLAILFGECTDLKSILELYHREGLVHECQEVALSEVAFARLLDIVGQRTAPGESMMIGDFEQLTQFLQSELNHPDASCTYRLLQWLSERALDVSLKHQFIELVRDKIALGTISLTELKRIVSDLPIFARNCERTESLVQGALTHWCNLIWSAIVSSDDGTPVLAKSGPIMLRLIESLCRANVDITALNLAVDIYCMVPEVHSSMSGNLIGTSLARWARHHVVDVADQNLRDRQMVALHEITKRLAGLEVYGGILSITTQTLLGSIDRDASAETSATSSIVVPWLTCLHHCSESITSPRTREDWIQAHRCVAERFHPSDIADYFKQLTSIDGAYMLLDHWVLPRLEESSATRRLLSQVRVLGSEPVLLPGGIHYQKQGRKPPPDHSARGSPAQVDEYSQSGIATCDLRNTPAIAPHLDLVRKPQPDHSVRGSPARVHEYLRSRIANYDLRNTPTIAPYMDLVKALAETRNPYHYVLDETISLIIHNMEPTNLHKFHYKLSRDPNVSSHFRSNVRSIRHLMKTGNIGFALNVYRKAKNVWPSSYPELIFALLDGGPLTAAQTVKLLRSREIANGLPMALRDRPNNAMSVWKTRLIHLIAWKFANASHITARQAFRRVVNLLHYLRSRGAQLDPLMSRALVHSGVTRPLKENMPLRERKFTWILHHVREIEGERTAELLDRMAFRWNKFLLYGDAGRQRLEEQAQQSEEWVEELRAGLQEKSLVQHRRRMRHLD</sequence>
<reference evidence="1" key="1">
    <citation type="submission" date="2024-02" db="EMBL/GenBank/DDBJ databases">
        <title>Metagenome Assembled Genome of Zalaria obscura JY119.</title>
        <authorList>
            <person name="Vighnesh L."/>
            <person name="Jagadeeshwari U."/>
            <person name="Venkata Ramana C."/>
            <person name="Sasikala C."/>
        </authorList>
    </citation>
    <scope>NUCLEOTIDE SEQUENCE</scope>
    <source>
        <strain evidence="1">JY119</strain>
    </source>
</reference>
<evidence type="ECO:0000313" key="2">
    <source>
        <dbReference type="Proteomes" id="UP001320706"/>
    </source>
</evidence>
<name>A0ACC3SNT2_9PEZI</name>
<organism evidence="1 2">
    <name type="scientific">Zalaria obscura</name>
    <dbReference type="NCBI Taxonomy" id="2024903"/>
    <lineage>
        <taxon>Eukaryota</taxon>
        <taxon>Fungi</taxon>
        <taxon>Dikarya</taxon>
        <taxon>Ascomycota</taxon>
        <taxon>Pezizomycotina</taxon>
        <taxon>Dothideomycetes</taxon>
        <taxon>Dothideomycetidae</taxon>
        <taxon>Dothideales</taxon>
        <taxon>Zalariaceae</taxon>
        <taxon>Zalaria</taxon>
    </lineage>
</organism>
<accession>A0ACC3SNT2</accession>
<comment type="caution">
    <text evidence="1">The sequence shown here is derived from an EMBL/GenBank/DDBJ whole genome shotgun (WGS) entry which is preliminary data.</text>
</comment>
<keyword evidence="2" id="KW-1185">Reference proteome</keyword>
<dbReference type="Proteomes" id="UP001320706">
    <property type="component" value="Unassembled WGS sequence"/>
</dbReference>
<dbReference type="EMBL" id="JAMKPW020000001">
    <property type="protein sequence ID" value="KAK8221991.1"/>
    <property type="molecule type" value="Genomic_DNA"/>
</dbReference>
<evidence type="ECO:0000313" key="1">
    <source>
        <dbReference type="EMBL" id="KAK8221991.1"/>
    </source>
</evidence>